<dbReference type="EMBL" id="BRXX01000082">
    <property type="protein sequence ID" value="GMH88438.1"/>
    <property type="molecule type" value="Genomic_DNA"/>
</dbReference>
<gene>
    <name evidence="1" type="ORF">TrVE_jg6950</name>
</gene>
<sequence>MVERGGYMGHNFSNSLKSLFQSILAVYIFESGEFNVGQVLGLLGCLGGSLTYTAVKIEEGRRREEREKMNDNIV</sequence>
<keyword evidence="2" id="KW-1185">Reference proteome</keyword>
<proteinExistence type="predicted"/>
<evidence type="ECO:0000313" key="2">
    <source>
        <dbReference type="Proteomes" id="UP001165160"/>
    </source>
</evidence>
<name>A0A9W7ESN9_9STRA</name>
<dbReference type="Proteomes" id="UP001165160">
    <property type="component" value="Unassembled WGS sequence"/>
</dbReference>
<protein>
    <submittedName>
        <fullName evidence="1">Uncharacterized protein</fullName>
    </submittedName>
</protein>
<comment type="caution">
    <text evidence="1">The sequence shown here is derived from an EMBL/GenBank/DDBJ whole genome shotgun (WGS) entry which is preliminary data.</text>
</comment>
<accession>A0A9W7ESN9</accession>
<organism evidence="1 2">
    <name type="scientific">Triparma verrucosa</name>
    <dbReference type="NCBI Taxonomy" id="1606542"/>
    <lineage>
        <taxon>Eukaryota</taxon>
        <taxon>Sar</taxon>
        <taxon>Stramenopiles</taxon>
        <taxon>Ochrophyta</taxon>
        <taxon>Bolidophyceae</taxon>
        <taxon>Parmales</taxon>
        <taxon>Triparmaceae</taxon>
        <taxon>Triparma</taxon>
    </lineage>
</organism>
<evidence type="ECO:0000313" key="1">
    <source>
        <dbReference type="EMBL" id="GMH88438.1"/>
    </source>
</evidence>
<dbReference type="AlphaFoldDB" id="A0A9W7ESN9"/>
<reference evidence="2" key="1">
    <citation type="journal article" date="2023" name="Commun. Biol.">
        <title>Genome analysis of Parmales, the sister group of diatoms, reveals the evolutionary specialization of diatoms from phago-mixotrophs to photoautotrophs.</title>
        <authorList>
            <person name="Ban H."/>
            <person name="Sato S."/>
            <person name="Yoshikawa S."/>
            <person name="Yamada K."/>
            <person name="Nakamura Y."/>
            <person name="Ichinomiya M."/>
            <person name="Sato N."/>
            <person name="Blanc-Mathieu R."/>
            <person name="Endo H."/>
            <person name="Kuwata A."/>
            <person name="Ogata H."/>
        </authorList>
    </citation>
    <scope>NUCLEOTIDE SEQUENCE [LARGE SCALE GENOMIC DNA]</scope>
    <source>
        <strain evidence="2">NIES 3699</strain>
    </source>
</reference>